<protein>
    <submittedName>
        <fullName evidence="1">Uncharacterized protein</fullName>
    </submittedName>
</protein>
<gene>
    <name evidence="1" type="ORF">SAMN05444008_11538</name>
</gene>
<reference evidence="1 2" key="1">
    <citation type="submission" date="2016-11" db="EMBL/GenBank/DDBJ databases">
        <authorList>
            <person name="Jaros S."/>
            <person name="Januszkiewicz K."/>
            <person name="Wedrychowicz H."/>
        </authorList>
    </citation>
    <scope>NUCLEOTIDE SEQUENCE [LARGE SCALE GENOMIC DNA]</scope>
    <source>
        <strain evidence="1 2">DSM 26897</strain>
    </source>
</reference>
<name>A0A1M5FZQ5_9BACT</name>
<organism evidence="1 2">
    <name type="scientific">Cnuella takakiae</name>
    <dbReference type="NCBI Taxonomy" id="1302690"/>
    <lineage>
        <taxon>Bacteria</taxon>
        <taxon>Pseudomonadati</taxon>
        <taxon>Bacteroidota</taxon>
        <taxon>Chitinophagia</taxon>
        <taxon>Chitinophagales</taxon>
        <taxon>Chitinophagaceae</taxon>
        <taxon>Cnuella</taxon>
    </lineage>
</organism>
<keyword evidence="2" id="KW-1185">Reference proteome</keyword>
<dbReference type="EMBL" id="FQUO01000015">
    <property type="protein sequence ID" value="SHF96946.1"/>
    <property type="molecule type" value="Genomic_DNA"/>
</dbReference>
<dbReference type="Proteomes" id="UP000184368">
    <property type="component" value="Unassembled WGS sequence"/>
</dbReference>
<sequence length="121" mass="13606">MPYLINDSISLFLNNSREEIIKEIAAESPYTDAIIFSGDLMEKLRNYYSGLDGYELLLLFNDNRNSLMIGKGTTLKDNDCSFLVRSKMVALAQLIIDKMNQPGFANKTIPNFQGASSINQE</sequence>
<proteinExistence type="predicted"/>
<evidence type="ECO:0000313" key="1">
    <source>
        <dbReference type="EMBL" id="SHF96946.1"/>
    </source>
</evidence>
<accession>A0A1M5FZQ5</accession>
<evidence type="ECO:0000313" key="2">
    <source>
        <dbReference type="Proteomes" id="UP000184368"/>
    </source>
</evidence>
<dbReference type="AlphaFoldDB" id="A0A1M5FZQ5"/>
<dbReference type="RefSeq" id="WP_073045919.1">
    <property type="nucleotide sequence ID" value="NZ_FQUO01000015.1"/>
</dbReference>
<dbReference type="STRING" id="1302690.BUE76_10510"/>